<proteinExistence type="predicted"/>
<organism evidence="1">
    <name type="scientific">marine sediment metagenome</name>
    <dbReference type="NCBI Taxonomy" id="412755"/>
    <lineage>
        <taxon>unclassified sequences</taxon>
        <taxon>metagenomes</taxon>
        <taxon>ecological metagenomes</taxon>
    </lineage>
</organism>
<evidence type="ECO:0000313" key="1">
    <source>
        <dbReference type="EMBL" id="GAH47118.1"/>
    </source>
</evidence>
<dbReference type="AlphaFoldDB" id="X1HPA2"/>
<sequence length="48" mass="5845">IFLLSDITAQKFYPEYLIENIRKAVSENMLKKEYAIRHLELLEQIYKK</sequence>
<gene>
    <name evidence="1" type="ORF">S03H2_15244</name>
</gene>
<dbReference type="EMBL" id="BARU01007742">
    <property type="protein sequence ID" value="GAH47118.1"/>
    <property type="molecule type" value="Genomic_DNA"/>
</dbReference>
<comment type="caution">
    <text evidence="1">The sequence shown here is derived from an EMBL/GenBank/DDBJ whole genome shotgun (WGS) entry which is preliminary data.</text>
</comment>
<name>X1HPA2_9ZZZZ</name>
<reference evidence="1" key="1">
    <citation type="journal article" date="2014" name="Front. Microbiol.">
        <title>High frequency of phylogenetically diverse reductive dehalogenase-homologous genes in deep subseafloor sedimentary metagenomes.</title>
        <authorList>
            <person name="Kawai M."/>
            <person name="Futagami T."/>
            <person name="Toyoda A."/>
            <person name="Takaki Y."/>
            <person name="Nishi S."/>
            <person name="Hori S."/>
            <person name="Arai W."/>
            <person name="Tsubouchi T."/>
            <person name="Morono Y."/>
            <person name="Uchiyama I."/>
            <person name="Ito T."/>
            <person name="Fujiyama A."/>
            <person name="Inagaki F."/>
            <person name="Takami H."/>
        </authorList>
    </citation>
    <scope>NUCLEOTIDE SEQUENCE</scope>
    <source>
        <strain evidence="1">Expedition CK06-06</strain>
    </source>
</reference>
<protein>
    <submittedName>
        <fullName evidence="1">Uncharacterized protein</fullName>
    </submittedName>
</protein>
<accession>X1HPA2</accession>
<feature type="non-terminal residue" evidence="1">
    <location>
        <position position="1"/>
    </location>
</feature>